<evidence type="ECO:0000313" key="3">
    <source>
        <dbReference type="Proteomes" id="UP001500518"/>
    </source>
</evidence>
<keyword evidence="1" id="KW-0472">Membrane</keyword>
<reference evidence="3" key="1">
    <citation type="journal article" date="2019" name="Int. J. Syst. Evol. Microbiol.">
        <title>The Global Catalogue of Microorganisms (GCM) 10K type strain sequencing project: providing services to taxonomists for standard genome sequencing and annotation.</title>
        <authorList>
            <consortium name="The Broad Institute Genomics Platform"/>
            <consortium name="The Broad Institute Genome Sequencing Center for Infectious Disease"/>
            <person name="Wu L."/>
            <person name="Ma J."/>
        </authorList>
    </citation>
    <scope>NUCLEOTIDE SEQUENCE [LARGE SCALE GENOMIC DNA]</scope>
    <source>
        <strain evidence="3">JCM 18014</strain>
    </source>
</reference>
<dbReference type="EMBL" id="BAABHV010000001">
    <property type="protein sequence ID" value="GAA5045694.1"/>
    <property type="molecule type" value="Genomic_DNA"/>
</dbReference>
<keyword evidence="1" id="KW-0812">Transmembrane</keyword>
<proteinExistence type="predicted"/>
<feature type="transmembrane region" description="Helical" evidence="1">
    <location>
        <begin position="83"/>
        <end position="106"/>
    </location>
</feature>
<evidence type="ECO:0000313" key="2">
    <source>
        <dbReference type="EMBL" id="GAA5045694.1"/>
    </source>
</evidence>
<gene>
    <name evidence="2" type="ORF">GCM10023208_00410</name>
</gene>
<name>A0ABP9JXS5_9SPHN</name>
<feature type="transmembrane region" description="Helical" evidence="1">
    <location>
        <begin position="54"/>
        <end position="76"/>
    </location>
</feature>
<feature type="transmembrane region" description="Helical" evidence="1">
    <location>
        <begin position="112"/>
        <end position="132"/>
    </location>
</feature>
<evidence type="ECO:0000256" key="1">
    <source>
        <dbReference type="SAM" id="Phobius"/>
    </source>
</evidence>
<comment type="caution">
    <text evidence="2">The sequence shown here is derived from an EMBL/GenBank/DDBJ whole genome shotgun (WGS) entry which is preliminary data.</text>
</comment>
<keyword evidence="1" id="KW-1133">Transmembrane helix</keyword>
<keyword evidence="3" id="KW-1185">Reference proteome</keyword>
<accession>A0ABP9JXS5</accession>
<dbReference type="Proteomes" id="UP001500518">
    <property type="component" value="Unassembled WGS sequence"/>
</dbReference>
<protein>
    <submittedName>
        <fullName evidence="2">Uncharacterized protein</fullName>
    </submittedName>
</protein>
<organism evidence="2 3">
    <name type="scientific">Erythrobacter westpacificensis</name>
    <dbReference type="NCBI Taxonomy" id="1055231"/>
    <lineage>
        <taxon>Bacteria</taxon>
        <taxon>Pseudomonadati</taxon>
        <taxon>Pseudomonadota</taxon>
        <taxon>Alphaproteobacteria</taxon>
        <taxon>Sphingomonadales</taxon>
        <taxon>Erythrobacteraceae</taxon>
        <taxon>Erythrobacter/Porphyrobacter group</taxon>
        <taxon>Erythrobacter</taxon>
    </lineage>
</organism>
<sequence>MTLAKGPRPWPIRLFAALFLASAFARLVRDLGEIDLVMIDLANWLPPHLVTPDSAIIWSFAQLTIACIPVALIWYWASRLARILVGVMVGLSLATIPDLLFGWRVYGVLDPLAPVLIAASLLGASLLFIPPAQRWFSLRGRREADAFE</sequence>